<evidence type="ECO:0000313" key="3">
    <source>
        <dbReference type="Proteomes" id="UP000283063"/>
    </source>
</evidence>
<dbReference type="SUPFAM" id="SSF48452">
    <property type="entry name" value="TPR-like"/>
    <property type="match status" value="1"/>
</dbReference>
<feature type="domain" description="HTH luxR-type" evidence="1">
    <location>
        <begin position="54"/>
        <end position="119"/>
    </location>
</feature>
<dbReference type="GO" id="GO:0006355">
    <property type="term" value="P:regulation of DNA-templated transcription"/>
    <property type="evidence" value="ECO:0007669"/>
    <property type="project" value="InterPro"/>
</dbReference>
<dbReference type="SUPFAM" id="SSF46894">
    <property type="entry name" value="C-terminal effector domain of the bipartite response regulators"/>
    <property type="match status" value="1"/>
</dbReference>
<dbReference type="InterPro" id="IPR019734">
    <property type="entry name" value="TPR_rpt"/>
</dbReference>
<dbReference type="InterPro" id="IPR036388">
    <property type="entry name" value="WH-like_DNA-bd_sf"/>
</dbReference>
<sequence length="533" mass="59282">MRASLSQQSSIRVSYRCGKFGAPSAVFSYSICGIACCASSIHTESQGYFSGALNVSDQVELSPRELQIAQSYAGGATYQKIADTLCIAPSTVRTHLATIYRKLGVSSKLELRDTLMPVAPPLADLTINAIVEFPPRPEKPSIAVLAFENMSGDSEQEYFSDGISDDIITALSRSPWLFIIARNTTFTYKGTNVDVRRVAEELGVRFVLEGSVRRSGDRVRVTAQLIDGLTGGHVWSERYDGQLEDVFDLQDEITRNVVASIQTTVHLSTLQEPVERASHPDLTVWELTMRSWHLLYDFNPESYAHAKTLLERALALDPESAEANMILSLINHHIAIMGFVKETRPPMETAYALARRATQLDDRNEYAHWALGISCWGLHKFDESLAALERAVALNPNCSLAYGSLGTLLGILGRSDDAIANQEIAIRSNPLDPSIFFRFSGLALAHYLAGRYEVAIKWAERAIHRMPRWYFAHFVLVASRMELDQPKLAADAVQACRDVLPDICMRDLDRVPLKDPTKMKNLRNCLHKAGFSD</sequence>
<protein>
    <submittedName>
        <fullName evidence="2">Transcriptional regulator</fullName>
    </submittedName>
</protein>
<dbReference type="Gene3D" id="1.25.40.10">
    <property type="entry name" value="Tetratricopeptide repeat domain"/>
    <property type="match status" value="1"/>
</dbReference>
<dbReference type="Gene3D" id="1.10.10.10">
    <property type="entry name" value="Winged helix-like DNA-binding domain superfamily/Winged helix DNA-binding domain"/>
    <property type="match status" value="1"/>
</dbReference>
<dbReference type="SMART" id="SM00028">
    <property type="entry name" value="TPR"/>
    <property type="match status" value="3"/>
</dbReference>
<dbReference type="Pfam" id="PF13432">
    <property type="entry name" value="TPR_16"/>
    <property type="match status" value="1"/>
</dbReference>
<name>A0A3T0N3B8_9RHOB</name>
<keyword evidence="3" id="KW-1185">Reference proteome</keyword>
<dbReference type="KEGG" id="sedi:EBB79_11930"/>
<organism evidence="2 3">
    <name type="scientific">Parasedimentitalea marina</name>
    <dbReference type="NCBI Taxonomy" id="2483033"/>
    <lineage>
        <taxon>Bacteria</taxon>
        <taxon>Pseudomonadati</taxon>
        <taxon>Pseudomonadota</taxon>
        <taxon>Alphaproteobacteria</taxon>
        <taxon>Rhodobacterales</taxon>
        <taxon>Paracoccaceae</taxon>
        <taxon>Parasedimentitalea</taxon>
    </lineage>
</organism>
<dbReference type="Proteomes" id="UP000283063">
    <property type="component" value="Chromosome"/>
</dbReference>
<dbReference type="InterPro" id="IPR011990">
    <property type="entry name" value="TPR-like_helical_dom_sf"/>
</dbReference>
<evidence type="ECO:0000313" key="2">
    <source>
        <dbReference type="EMBL" id="AZV78515.1"/>
    </source>
</evidence>
<dbReference type="InterPro" id="IPR016032">
    <property type="entry name" value="Sig_transdc_resp-reg_C-effctor"/>
</dbReference>
<dbReference type="EMBL" id="CP033219">
    <property type="protein sequence ID" value="AZV78515.1"/>
    <property type="molecule type" value="Genomic_DNA"/>
</dbReference>
<accession>A0A3T0N3B8</accession>
<dbReference type="Pfam" id="PF00196">
    <property type="entry name" value="GerE"/>
    <property type="match status" value="1"/>
</dbReference>
<dbReference type="GO" id="GO:0003677">
    <property type="term" value="F:DNA binding"/>
    <property type="evidence" value="ECO:0007669"/>
    <property type="project" value="InterPro"/>
</dbReference>
<dbReference type="Gene3D" id="3.40.50.10070">
    <property type="entry name" value="TolB, N-terminal domain"/>
    <property type="match status" value="1"/>
</dbReference>
<dbReference type="PROSITE" id="PS50043">
    <property type="entry name" value="HTH_LUXR_2"/>
    <property type="match status" value="1"/>
</dbReference>
<dbReference type="AlphaFoldDB" id="A0A3T0N3B8"/>
<dbReference type="PANTHER" id="PTHR12558:SF33">
    <property type="entry name" value="BLL7664 PROTEIN"/>
    <property type="match status" value="1"/>
</dbReference>
<evidence type="ECO:0000259" key="1">
    <source>
        <dbReference type="PROSITE" id="PS50043"/>
    </source>
</evidence>
<dbReference type="InterPro" id="IPR000792">
    <property type="entry name" value="Tscrpt_reg_LuxR_C"/>
</dbReference>
<dbReference type="SMART" id="SM00421">
    <property type="entry name" value="HTH_LUXR"/>
    <property type="match status" value="1"/>
</dbReference>
<reference evidence="2 3" key="1">
    <citation type="submission" date="2018-10" db="EMBL/GenBank/DDBJ databases">
        <title>Parasedimentitalea marina sp. nov., a psychrophilic bacterium isolated from deep seawater of the New Britain Trench.</title>
        <authorList>
            <person name="Cao J."/>
        </authorList>
    </citation>
    <scope>NUCLEOTIDE SEQUENCE [LARGE SCALE GENOMIC DNA]</scope>
    <source>
        <strain evidence="2 3">W43</strain>
    </source>
</reference>
<dbReference type="OrthoDB" id="54411at2"/>
<gene>
    <name evidence="2" type="ORF">EBB79_11930</name>
</gene>
<dbReference type="CDD" id="cd06170">
    <property type="entry name" value="LuxR_C_like"/>
    <property type="match status" value="1"/>
</dbReference>
<dbReference type="PRINTS" id="PR00038">
    <property type="entry name" value="HTHLUXR"/>
</dbReference>
<dbReference type="PANTHER" id="PTHR12558">
    <property type="entry name" value="CELL DIVISION CYCLE 16,23,27"/>
    <property type="match status" value="1"/>
</dbReference>
<proteinExistence type="predicted"/>